<sequence length="298" mass="33986">MQINRLFEIIYILLENRTITAAELAERFEVSARTIYRDVEILAQGGMPIYMSKGKGGGISLLPDFILNKAVLTEEEKSEILSSLQAFNAVNLSKSETALSKLTSMLGAKNTDWIEVDFSSWGHFENDRAYFENIKTAIIEKKIITFMYASGKAEKLLREVLPLKLVFKGAAWYLYGYCTLRRDYRFFKLRRITELAVTDTGFEMKTPETIFAGQKLDTGTYLKAKLLISKTMAFRVYDEISSYEIDEKGDFVCRLYLPDIATLCTYAASFGEHCIILSPEQAVAEMKRRLQNSLKSYS</sequence>
<proteinExistence type="predicted"/>
<protein>
    <submittedName>
        <fullName evidence="4">Helix-turn-helix type 11 domain protein</fullName>
    </submittedName>
</protein>
<dbReference type="Pfam" id="PF13280">
    <property type="entry name" value="WYL"/>
    <property type="match status" value="1"/>
</dbReference>
<dbReference type="PROSITE" id="PS51000">
    <property type="entry name" value="HTH_DEOR_2"/>
    <property type="match status" value="1"/>
</dbReference>
<dbReference type="AlphaFoldDB" id="A0A098AYU4"/>
<reference evidence="4" key="1">
    <citation type="submission" date="2014-07" db="EMBL/GenBank/DDBJ databases">
        <authorList>
            <person name="Hornung V.Bastian."/>
        </authorList>
    </citation>
    <scope>NUCLEOTIDE SEQUENCE</scope>
    <source>
        <strain evidence="4">PCE-S</strain>
    </source>
</reference>
<dbReference type="EMBL" id="LK996017">
    <property type="protein sequence ID" value="CDX00781.1"/>
    <property type="molecule type" value="Genomic_DNA"/>
</dbReference>
<dbReference type="Pfam" id="PF08279">
    <property type="entry name" value="HTH_11"/>
    <property type="match status" value="1"/>
</dbReference>
<dbReference type="InterPro" id="IPR051534">
    <property type="entry name" value="CBASS_pafABC_assoc_protein"/>
</dbReference>
<dbReference type="GO" id="GO:0003700">
    <property type="term" value="F:DNA-binding transcription factor activity"/>
    <property type="evidence" value="ECO:0007669"/>
    <property type="project" value="InterPro"/>
</dbReference>
<dbReference type="PANTHER" id="PTHR34580">
    <property type="match status" value="1"/>
</dbReference>
<feature type="domain" description="HTH deoR-type" evidence="3">
    <location>
        <begin position="2"/>
        <end position="60"/>
    </location>
</feature>
<keyword evidence="2" id="KW-0804">Transcription</keyword>
<dbReference type="Gene3D" id="1.10.10.10">
    <property type="entry name" value="Winged helix-like DNA-binding domain superfamily/Winged helix DNA-binding domain"/>
    <property type="match status" value="1"/>
</dbReference>
<dbReference type="PANTHER" id="PTHR34580:SF1">
    <property type="entry name" value="PROTEIN PAFC"/>
    <property type="match status" value="1"/>
</dbReference>
<dbReference type="InterPro" id="IPR036388">
    <property type="entry name" value="WH-like_DNA-bd_sf"/>
</dbReference>
<dbReference type="InterPro" id="IPR028349">
    <property type="entry name" value="PafC-like"/>
</dbReference>
<dbReference type="PIRSF" id="PIRSF016838">
    <property type="entry name" value="PafC"/>
    <property type="match status" value="1"/>
</dbReference>
<dbReference type="InterPro" id="IPR036390">
    <property type="entry name" value="WH_DNA-bd_sf"/>
</dbReference>
<evidence type="ECO:0000256" key="1">
    <source>
        <dbReference type="ARBA" id="ARBA00023015"/>
    </source>
</evidence>
<organism evidence="4">
    <name type="scientific">Desulfitobacterium hafniense</name>
    <name type="common">Desulfitobacterium frappieri</name>
    <dbReference type="NCBI Taxonomy" id="49338"/>
    <lineage>
        <taxon>Bacteria</taxon>
        <taxon>Bacillati</taxon>
        <taxon>Bacillota</taxon>
        <taxon>Clostridia</taxon>
        <taxon>Eubacteriales</taxon>
        <taxon>Desulfitobacteriaceae</taxon>
        <taxon>Desulfitobacterium</taxon>
    </lineage>
</organism>
<evidence type="ECO:0000256" key="2">
    <source>
        <dbReference type="ARBA" id="ARBA00023163"/>
    </source>
</evidence>
<dbReference type="Pfam" id="PF25583">
    <property type="entry name" value="WCX"/>
    <property type="match status" value="1"/>
</dbReference>
<dbReference type="InterPro" id="IPR001034">
    <property type="entry name" value="DeoR_HTH"/>
</dbReference>
<dbReference type="PATRIC" id="fig|49338.4.peg.962"/>
<keyword evidence="1" id="KW-0805">Transcription regulation</keyword>
<dbReference type="InterPro" id="IPR013196">
    <property type="entry name" value="HTH_11"/>
</dbReference>
<dbReference type="InterPro" id="IPR057727">
    <property type="entry name" value="WCX_dom"/>
</dbReference>
<dbReference type="PROSITE" id="PS52050">
    <property type="entry name" value="WYL"/>
    <property type="match status" value="1"/>
</dbReference>
<dbReference type="InterPro" id="IPR026881">
    <property type="entry name" value="WYL_dom"/>
</dbReference>
<evidence type="ECO:0000259" key="3">
    <source>
        <dbReference type="PROSITE" id="PS51000"/>
    </source>
</evidence>
<accession>A0A098AYU4</accession>
<dbReference type="SUPFAM" id="SSF46785">
    <property type="entry name" value="Winged helix' DNA-binding domain"/>
    <property type="match status" value="1"/>
</dbReference>
<gene>
    <name evidence="4" type="ORF">DPCES_0894</name>
</gene>
<dbReference type="RefSeq" id="WP_208925344.1">
    <property type="nucleotide sequence ID" value="NZ_LK996017.1"/>
</dbReference>
<name>A0A098AYU4_DESHA</name>
<evidence type="ECO:0000313" key="4">
    <source>
        <dbReference type="EMBL" id="CDX00781.1"/>
    </source>
</evidence>